<dbReference type="AlphaFoldDB" id="A0A1T5AJS7"/>
<protein>
    <submittedName>
        <fullName evidence="1">Uncharacterized protein</fullName>
    </submittedName>
</protein>
<organism evidence="1 2">
    <name type="scientific">Salegentibacter holothuriorum</name>
    <dbReference type="NCBI Taxonomy" id="241145"/>
    <lineage>
        <taxon>Bacteria</taxon>
        <taxon>Pseudomonadati</taxon>
        <taxon>Bacteroidota</taxon>
        <taxon>Flavobacteriia</taxon>
        <taxon>Flavobacteriales</taxon>
        <taxon>Flavobacteriaceae</taxon>
        <taxon>Salegentibacter</taxon>
    </lineage>
</organism>
<proteinExistence type="predicted"/>
<dbReference type="OrthoDB" id="1446385at2"/>
<dbReference type="EMBL" id="FUYY01000001">
    <property type="protein sequence ID" value="SKB35206.1"/>
    <property type="molecule type" value="Genomic_DNA"/>
</dbReference>
<accession>A0A1T5AJS7</accession>
<evidence type="ECO:0000313" key="1">
    <source>
        <dbReference type="EMBL" id="SKB35206.1"/>
    </source>
</evidence>
<evidence type="ECO:0000313" key="2">
    <source>
        <dbReference type="Proteomes" id="UP000190230"/>
    </source>
</evidence>
<reference evidence="2" key="1">
    <citation type="submission" date="2017-02" db="EMBL/GenBank/DDBJ databases">
        <authorList>
            <person name="Varghese N."/>
            <person name="Submissions S."/>
        </authorList>
    </citation>
    <scope>NUCLEOTIDE SEQUENCE [LARGE SCALE GENOMIC DNA]</scope>
    <source>
        <strain evidence="2">DSM 23405</strain>
    </source>
</reference>
<gene>
    <name evidence="1" type="ORF">SAMN05660776_0639</name>
</gene>
<keyword evidence="2" id="KW-1185">Reference proteome</keyword>
<sequence length="140" mass="15946">MKRYLLLLMLIITSCNFGEQEEVIEYPFSELEISTVEMNKENNALEASSEVKEIESYLKNLSNRELIKGKRLHGADRLCEVILKNNNGNIIIVFKSHKEEGITASFLKENQADNFSHSLGRLYNADHLMELLQKSGLPCG</sequence>
<dbReference type="RefSeq" id="WP_139374820.1">
    <property type="nucleotide sequence ID" value="NZ_FUYY01000001.1"/>
</dbReference>
<name>A0A1T5AJS7_9FLAO</name>
<dbReference type="Proteomes" id="UP000190230">
    <property type="component" value="Unassembled WGS sequence"/>
</dbReference>
<dbReference type="PROSITE" id="PS51257">
    <property type="entry name" value="PROKAR_LIPOPROTEIN"/>
    <property type="match status" value="1"/>
</dbReference>